<name>A0A0B6XWN0_9EUPU</name>
<dbReference type="AlphaFoldDB" id="A0A0B6XWN0"/>
<evidence type="ECO:0000313" key="1">
    <source>
        <dbReference type="EMBL" id="CEK48314.1"/>
    </source>
</evidence>
<organism evidence="1">
    <name type="scientific">Arion vulgaris</name>
    <dbReference type="NCBI Taxonomy" id="1028688"/>
    <lineage>
        <taxon>Eukaryota</taxon>
        <taxon>Metazoa</taxon>
        <taxon>Spiralia</taxon>
        <taxon>Lophotrochozoa</taxon>
        <taxon>Mollusca</taxon>
        <taxon>Gastropoda</taxon>
        <taxon>Heterobranchia</taxon>
        <taxon>Euthyneura</taxon>
        <taxon>Panpulmonata</taxon>
        <taxon>Eupulmonata</taxon>
        <taxon>Stylommatophora</taxon>
        <taxon>Helicina</taxon>
        <taxon>Arionoidea</taxon>
        <taxon>Arionidae</taxon>
        <taxon>Arion</taxon>
    </lineage>
</organism>
<dbReference type="EMBL" id="HACG01001449">
    <property type="protein sequence ID" value="CEK48314.1"/>
    <property type="molecule type" value="Transcribed_RNA"/>
</dbReference>
<sequence>MFRCFRANKPTNDGESSQICRTIILSYFTVGEMLEYFFIEHSHTNPLLNHSVI</sequence>
<gene>
    <name evidence="1" type="primary">ORF3624</name>
</gene>
<protein>
    <submittedName>
        <fullName evidence="1">Uncharacterized protein</fullName>
    </submittedName>
</protein>
<reference evidence="1" key="1">
    <citation type="submission" date="2014-12" db="EMBL/GenBank/DDBJ databases">
        <title>Insight into the proteome of Arion vulgaris.</title>
        <authorList>
            <person name="Aradska J."/>
            <person name="Bulat T."/>
            <person name="Smidak R."/>
            <person name="Sarate P."/>
            <person name="Gangsoo J."/>
            <person name="Sialana F."/>
            <person name="Bilban M."/>
            <person name="Lubec G."/>
        </authorList>
    </citation>
    <scope>NUCLEOTIDE SEQUENCE</scope>
    <source>
        <tissue evidence="1">Skin</tissue>
    </source>
</reference>
<feature type="non-terminal residue" evidence="1">
    <location>
        <position position="53"/>
    </location>
</feature>
<proteinExistence type="predicted"/>
<accession>A0A0B6XWN0</accession>